<dbReference type="EMBL" id="JACAZH010000011">
    <property type="protein sequence ID" value="KAF7355577.1"/>
    <property type="molecule type" value="Genomic_DNA"/>
</dbReference>
<evidence type="ECO:0000313" key="2">
    <source>
        <dbReference type="Proteomes" id="UP000623467"/>
    </source>
</evidence>
<keyword evidence="2" id="KW-1185">Reference proteome</keyword>
<gene>
    <name evidence="1" type="ORF">MSAN_01474900</name>
</gene>
<accession>A0A8H6YAH0</accession>
<dbReference type="OrthoDB" id="3043436at2759"/>
<dbReference type="AlphaFoldDB" id="A0A8H6YAH0"/>
<name>A0A8H6YAH0_9AGAR</name>
<sequence length="477" mass="53471">MVLSHRSRLVQLPTELLLIIAHLLCEDKPNYPTGYEDRKLIFSPRHLRPLSLACKHLRRLCISLLFSHLRVTHTNRLRLLAAKCAVEPEFARLIRQLDLAHIRSPEEDVSRRDAAGRLLLPRSEGLYRYGPDMLPTFLPRLKSLQWLALGAPQIDASLLAVLNSHPALTTVAIHDPELQALMTLSSSTSLSLSKLRVDSFASSWELDLQSPELHLLMGRSPRVAHLIVKDQRSVRLGPGSLLVPGLETLDINIEVPTSPVSWLPTFANRHPNLKLVKFSGHSSIWRQNTFSRQLFDALEREPLACALNLISFSISRTWSASSLNDWQIVLLEVEIIEGAGISALTIASSMAPRLWSLTVRMPLSASQSVHIDDLISSICLFQSLRSLELHRISRHLLVEAGTSWAPPPGPTVPPTSQYAVARAAYRWIAACVAQRILSLNFIHITDEGCELTYQVHPNRSIEVYGTSTSRRLLWSIR</sequence>
<comment type="caution">
    <text evidence="1">The sequence shown here is derived from an EMBL/GenBank/DDBJ whole genome shotgun (WGS) entry which is preliminary data.</text>
</comment>
<protein>
    <recommendedName>
        <fullName evidence="3">F-box domain-containing protein</fullName>
    </recommendedName>
</protein>
<proteinExistence type="predicted"/>
<evidence type="ECO:0000313" key="1">
    <source>
        <dbReference type="EMBL" id="KAF7355577.1"/>
    </source>
</evidence>
<dbReference type="Proteomes" id="UP000623467">
    <property type="component" value="Unassembled WGS sequence"/>
</dbReference>
<reference evidence="1" key="1">
    <citation type="submission" date="2020-05" db="EMBL/GenBank/DDBJ databases">
        <title>Mycena genomes resolve the evolution of fungal bioluminescence.</title>
        <authorList>
            <person name="Tsai I.J."/>
        </authorList>
    </citation>
    <scope>NUCLEOTIDE SEQUENCE</scope>
    <source>
        <strain evidence="1">160909Yilan</strain>
    </source>
</reference>
<organism evidence="1 2">
    <name type="scientific">Mycena sanguinolenta</name>
    <dbReference type="NCBI Taxonomy" id="230812"/>
    <lineage>
        <taxon>Eukaryota</taxon>
        <taxon>Fungi</taxon>
        <taxon>Dikarya</taxon>
        <taxon>Basidiomycota</taxon>
        <taxon>Agaricomycotina</taxon>
        <taxon>Agaricomycetes</taxon>
        <taxon>Agaricomycetidae</taxon>
        <taxon>Agaricales</taxon>
        <taxon>Marasmiineae</taxon>
        <taxon>Mycenaceae</taxon>
        <taxon>Mycena</taxon>
    </lineage>
</organism>
<evidence type="ECO:0008006" key="3">
    <source>
        <dbReference type="Google" id="ProtNLM"/>
    </source>
</evidence>